<dbReference type="SUPFAM" id="SSF56935">
    <property type="entry name" value="Porins"/>
    <property type="match status" value="1"/>
</dbReference>
<evidence type="ECO:0000256" key="7">
    <source>
        <dbReference type="ARBA" id="ARBA00023065"/>
    </source>
</evidence>
<feature type="domain" description="Porin" evidence="13">
    <location>
        <begin position="8"/>
        <end position="325"/>
    </location>
</feature>
<keyword evidence="10" id="KW-0998">Cell outer membrane</keyword>
<keyword evidence="9" id="KW-0472">Membrane</keyword>
<dbReference type="AlphaFoldDB" id="A0A851HVG8"/>
<feature type="region of interest" description="Disordered" evidence="11">
    <location>
        <begin position="215"/>
        <end position="234"/>
    </location>
</feature>
<dbReference type="InterPro" id="IPR023614">
    <property type="entry name" value="Porin_dom_sf"/>
</dbReference>
<evidence type="ECO:0000256" key="5">
    <source>
        <dbReference type="ARBA" id="ARBA00022692"/>
    </source>
</evidence>
<feature type="signal peptide" evidence="12">
    <location>
        <begin position="1"/>
        <end position="21"/>
    </location>
</feature>
<comment type="subunit">
    <text evidence="2">Homotrimer.</text>
</comment>
<dbReference type="GO" id="GO:0015288">
    <property type="term" value="F:porin activity"/>
    <property type="evidence" value="ECO:0007669"/>
    <property type="project" value="UniProtKB-KW"/>
</dbReference>
<reference evidence="14 15" key="1">
    <citation type="submission" date="2020-03" db="EMBL/GenBank/DDBJ databases">
        <title>Metagenomic, metatranscriptomic, and metabolomic analyses revealed the key microbes and metabolic features during the fermentation of ganjang, Korean traditional soy sauce.</title>
        <authorList>
            <person name="Chun B.H."/>
            <person name="Jeon C.O."/>
        </authorList>
    </citation>
    <scope>NUCLEOTIDE SEQUENCE [LARGE SCALE GENOMIC DNA]</scope>
    <source>
        <strain evidence="14 15">KG14</strain>
    </source>
</reference>
<evidence type="ECO:0000256" key="11">
    <source>
        <dbReference type="SAM" id="MobiDB-lite"/>
    </source>
</evidence>
<evidence type="ECO:0000256" key="6">
    <source>
        <dbReference type="ARBA" id="ARBA00022729"/>
    </source>
</evidence>
<dbReference type="InterPro" id="IPR050298">
    <property type="entry name" value="Gram-neg_bact_OMP"/>
</dbReference>
<comment type="subcellular location">
    <subcellularLocation>
        <location evidence="1">Cell outer membrane</location>
        <topology evidence="1">Multi-pass membrane protein</topology>
    </subcellularLocation>
</comment>
<keyword evidence="7" id="KW-0406">Ion transport</keyword>
<keyword evidence="15" id="KW-1185">Reference proteome</keyword>
<evidence type="ECO:0000256" key="2">
    <source>
        <dbReference type="ARBA" id="ARBA00011233"/>
    </source>
</evidence>
<evidence type="ECO:0000256" key="1">
    <source>
        <dbReference type="ARBA" id="ARBA00004571"/>
    </source>
</evidence>
<evidence type="ECO:0000313" key="15">
    <source>
        <dbReference type="Proteomes" id="UP000536442"/>
    </source>
</evidence>
<keyword evidence="3" id="KW-0813">Transport</keyword>
<keyword evidence="6 12" id="KW-0732">Signal</keyword>
<dbReference type="GO" id="GO:0006811">
    <property type="term" value="P:monoatomic ion transport"/>
    <property type="evidence" value="ECO:0007669"/>
    <property type="project" value="UniProtKB-KW"/>
</dbReference>
<dbReference type="GO" id="GO:0046930">
    <property type="term" value="C:pore complex"/>
    <property type="evidence" value="ECO:0007669"/>
    <property type="project" value="UniProtKB-KW"/>
</dbReference>
<evidence type="ECO:0000256" key="9">
    <source>
        <dbReference type="ARBA" id="ARBA00023136"/>
    </source>
</evidence>
<dbReference type="Pfam" id="PF13609">
    <property type="entry name" value="Porin_4"/>
    <property type="match status" value="1"/>
</dbReference>
<dbReference type="EMBL" id="JABEVQ010000008">
    <property type="protein sequence ID" value="NWN92720.1"/>
    <property type="molecule type" value="Genomic_DNA"/>
</dbReference>
<dbReference type="Gene3D" id="2.40.160.10">
    <property type="entry name" value="Porin"/>
    <property type="match status" value="1"/>
</dbReference>
<sequence>MKKTLIASAIAAATISGTAMAQESNLPTIYGNIQYAITHDNFDGGPSTVDHFDNGSTLGILHDHEIAPGITGFFKLELEDIEADDKAKSSGIDGLDEAYIGVRGDSFGQVWVGSDDSMYETSIDEISNLFEVATMNLTGLYDTGEGDLVQYMSPSFGGLTLGAAVQVNGDNKEGGKSYPYQLAAIYEVDGLELAFSMDSNDGKLAYSKNGKGDPVANTTTGEITTPRDSDAMSVNNENTYGLRVSGNLDNLRLTGQFQTRKDVADIYGLMGVYTLGKNQFALAYEYKELDGDAKDNADGETKNDTITLQALHNLSDHMYVYVEGYFGGGDDVYNYTDSQGNPDVTDERSMAAVGAVYYF</sequence>
<protein>
    <submittedName>
        <fullName evidence="14">Porin</fullName>
    </submittedName>
</protein>
<evidence type="ECO:0000256" key="10">
    <source>
        <dbReference type="ARBA" id="ARBA00023237"/>
    </source>
</evidence>
<keyword evidence="8" id="KW-0626">Porin</keyword>
<proteinExistence type="predicted"/>
<evidence type="ECO:0000256" key="4">
    <source>
        <dbReference type="ARBA" id="ARBA00022452"/>
    </source>
</evidence>
<keyword evidence="5" id="KW-0812">Transmembrane</keyword>
<evidence type="ECO:0000256" key="3">
    <source>
        <dbReference type="ARBA" id="ARBA00022448"/>
    </source>
</evidence>
<dbReference type="PANTHER" id="PTHR34501">
    <property type="entry name" value="PROTEIN YDDL-RELATED"/>
    <property type="match status" value="1"/>
</dbReference>
<dbReference type="GO" id="GO:0009279">
    <property type="term" value="C:cell outer membrane"/>
    <property type="evidence" value="ECO:0007669"/>
    <property type="project" value="UniProtKB-SubCell"/>
</dbReference>
<name>A0A851HVG8_9GAMM</name>
<keyword evidence="4" id="KW-1134">Transmembrane beta strand</keyword>
<accession>A0A851HVG8</accession>
<organism evidence="14 15">
    <name type="scientific">Marinobacter adhaerens</name>
    <dbReference type="NCBI Taxonomy" id="1033846"/>
    <lineage>
        <taxon>Bacteria</taxon>
        <taxon>Pseudomonadati</taxon>
        <taxon>Pseudomonadota</taxon>
        <taxon>Gammaproteobacteria</taxon>
        <taxon>Pseudomonadales</taxon>
        <taxon>Marinobacteraceae</taxon>
        <taxon>Marinobacter</taxon>
    </lineage>
</organism>
<dbReference type="CDD" id="cd00342">
    <property type="entry name" value="gram_neg_porins"/>
    <property type="match status" value="1"/>
</dbReference>
<feature type="chain" id="PRO_5032547100" evidence="12">
    <location>
        <begin position="22"/>
        <end position="359"/>
    </location>
</feature>
<dbReference type="Proteomes" id="UP000536442">
    <property type="component" value="Unassembled WGS sequence"/>
</dbReference>
<gene>
    <name evidence="14" type="ORF">HLV39_14580</name>
</gene>
<evidence type="ECO:0000313" key="14">
    <source>
        <dbReference type="EMBL" id="NWN92720.1"/>
    </source>
</evidence>
<dbReference type="InterPro" id="IPR033900">
    <property type="entry name" value="Gram_neg_porin_domain"/>
</dbReference>
<comment type="caution">
    <text evidence="14">The sequence shown here is derived from an EMBL/GenBank/DDBJ whole genome shotgun (WGS) entry which is preliminary data.</text>
</comment>
<evidence type="ECO:0000259" key="13">
    <source>
        <dbReference type="Pfam" id="PF13609"/>
    </source>
</evidence>
<evidence type="ECO:0000256" key="8">
    <source>
        <dbReference type="ARBA" id="ARBA00023114"/>
    </source>
</evidence>
<evidence type="ECO:0000256" key="12">
    <source>
        <dbReference type="SAM" id="SignalP"/>
    </source>
</evidence>
<dbReference type="PANTHER" id="PTHR34501:SF9">
    <property type="entry name" value="MAJOR OUTER MEMBRANE PROTEIN P.IA"/>
    <property type="match status" value="1"/>
</dbReference>